<gene>
    <name evidence="3" type="ORF">AMK68_04305</name>
</gene>
<dbReference type="Proteomes" id="UP000052020">
    <property type="component" value="Unassembled WGS sequence"/>
</dbReference>
<dbReference type="Pfam" id="PF02577">
    <property type="entry name" value="BFN_dom"/>
    <property type="match status" value="1"/>
</dbReference>
<name>A0A0S7XKJ8_9BACT</name>
<protein>
    <recommendedName>
        <fullName evidence="2">BFN domain-containing protein</fullName>
    </recommendedName>
</protein>
<evidence type="ECO:0000313" key="4">
    <source>
        <dbReference type="Proteomes" id="UP000052020"/>
    </source>
</evidence>
<organism evidence="3 4">
    <name type="scientific">candidate division KD3-62 bacterium DG_56</name>
    <dbReference type="NCBI Taxonomy" id="1704032"/>
    <lineage>
        <taxon>Bacteria</taxon>
        <taxon>candidate division KD3-62</taxon>
    </lineage>
</organism>
<dbReference type="GO" id="GO:0004518">
    <property type="term" value="F:nuclease activity"/>
    <property type="evidence" value="ECO:0007669"/>
    <property type="project" value="InterPro"/>
</dbReference>
<feature type="domain" description="BFN" evidence="2">
    <location>
        <begin position="1"/>
        <end position="133"/>
    </location>
</feature>
<dbReference type="SUPFAM" id="SSF103256">
    <property type="entry name" value="Hypothetical protein TM0160"/>
    <property type="match status" value="1"/>
</dbReference>
<dbReference type="PANTHER" id="PTHR15160">
    <property type="entry name" value="VON HIPPEL-LINDAU PROTEIN"/>
    <property type="match status" value="1"/>
</dbReference>
<dbReference type="Gene3D" id="3.10.690.10">
    <property type="entry name" value="Bifunctional nuclease domain"/>
    <property type="match status" value="1"/>
</dbReference>
<evidence type="ECO:0000256" key="1">
    <source>
        <dbReference type="SAM" id="MobiDB-lite"/>
    </source>
</evidence>
<dbReference type="InterPro" id="IPR003729">
    <property type="entry name" value="Bi_nuclease_dom"/>
</dbReference>
<feature type="region of interest" description="Disordered" evidence="1">
    <location>
        <begin position="131"/>
        <end position="151"/>
    </location>
</feature>
<dbReference type="InterPro" id="IPR036104">
    <property type="entry name" value="BFN_sf"/>
</dbReference>
<dbReference type="PANTHER" id="PTHR15160:SF1">
    <property type="entry name" value="VON HIPPEL-LINDAU DISEASE TUMOR SUPPRESSOR"/>
    <property type="match status" value="1"/>
</dbReference>
<accession>A0A0S7XKJ8</accession>
<proteinExistence type="predicted"/>
<evidence type="ECO:0000313" key="3">
    <source>
        <dbReference type="EMBL" id="KPJ62965.1"/>
    </source>
</evidence>
<comment type="caution">
    <text evidence="3">The sequence shown here is derived from an EMBL/GenBank/DDBJ whole genome shotgun (WGS) entry which is preliminary data.</text>
</comment>
<dbReference type="AlphaFoldDB" id="A0A0S7XKJ8"/>
<feature type="compositionally biased region" description="Acidic residues" evidence="1">
    <location>
        <begin position="140"/>
        <end position="151"/>
    </location>
</feature>
<dbReference type="PROSITE" id="PS51658">
    <property type="entry name" value="BFN"/>
    <property type="match status" value="1"/>
</dbReference>
<sequence>MPVQVWRLGRDEEDEDVILLRDNAGRVLPVWIAPCEAAAIWLRLEHEQVRSVVRRPMTHDLLLAIIERLGMAVERIVIDDLANGTYYATLHLQRNGEPFTIDARPSDAIALSLRAEVPVLVAEEIMRQAGEVVDEGQQIEPEEGPGDVDPD</sequence>
<reference evidence="3 4" key="1">
    <citation type="journal article" date="2015" name="Microbiome">
        <title>Genomic resolution of linkages in carbon, nitrogen, and sulfur cycling among widespread estuary sediment bacteria.</title>
        <authorList>
            <person name="Baker B.J."/>
            <person name="Lazar C.S."/>
            <person name="Teske A.P."/>
            <person name="Dick G.J."/>
        </authorList>
    </citation>
    <scope>NUCLEOTIDE SEQUENCE [LARGE SCALE GENOMIC DNA]</scope>
    <source>
        <strain evidence="3">DG_56</strain>
    </source>
</reference>
<dbReference type="EMBL" id="LIZY01000096">
    <property type="protein sequence ID" value="KPJ62965.1"/>
    <property type="molecule type" value="Genomic_DNA"/>
</dbReference>
<evidence type="ECO:0000259" key="2">
    <source>
        <dbReference type="PROSITE" id="PS51658"/>
    </source>
</evidence>